<dbReference type="GO" id="GO:0140097">
    <property type="term" value="F:catalytic activity, acting on DNA"/>
    <property type="evidence" value="ECO:0007669"/>
    <property type="project" value="UniProtKB-ARBA"/>
</dbReference>
<evidence type="ECO:0000256" key="8">
    <source>
        <dbReference type="ARBA" id="ARBA00023235"/>
    </source>
</evidence>
<evidence type="ECO:0000256" key="6">
    <source>
        <dbReference type="ARBA" id="ARBA00023125"/>
    </source>
</evidence>
<keyword evidence="7" id="KW-0234">DNA repair</keyword>
<feature type="region of interest" description="Disordered" evidence="10">
    <location>
        <begin position="1"/>
        <end position="20"/>
    </location>
</feature>
<dbReference type="InterPro" id="IPR017170">
    <property type="entry name" value="Lhr-like"/>
</dbReference>
<dbReference type="NCBIfam" id="NF010338">
    <property type="entry name" value="PRK13767.1"/>
    <property type="match status" value="1"/>
</dbReference>
<evidence type="ECO:0000256" key="5">
    <source>
        <dbReference type="ARBA" id="ARBA00022840"/>
    </source>
</evidence>
<dbReference type="GO" id="GO:0016887">
    <property type="term" value="F:ATP hydrolysis activity"/>
    <property type="evidence" value="ECO:0007669"/>
    <property type="project" value="TreeGrafter"/>
</dbReference>
<dbReference type="Proteomes" id="UP000011650">
    <property type="component" value="Unassembled WGS sequence"/>
</dbReference>
<dbReference type="PANTHER" id="PTHR47962">
    <property type="entry name" value="ATP-DEPENDENT HELICASE LHR-RELATED-RELATED"/>
    <property type="match status" value="1"/>
</dbReference>
<protein>
    <submittedName>
        <fullName evidence="13">ATP-dependent helicase</fullName>
    </submittedName>
</protein>
<keyword evidence="3" id="KW-0378">Hydrolase</keyword>
<reference evidence="13 14" key="1">
    <citation type="journal article" date="2014" name="PLoS Genet.">
        <title>Phylogenetically driven sequencing of extremely halophilic archaea reveals strategies for static and dynamic osmo-response.</title>
        <authorList>
            <person name="Becker E.A."/>
            <person name="Seitzer P.M."/>
            <person name="Tritt A."/>
            <person name="Larsen D."/>
            <person name="Krusor M."/>
            <person name="Yao A.I."/>
            <person name="Wu D."/>
            <person name="Madern D."/>
            <person name="Eisen J.A."/>
            <person name="Darling A.E."/>
            <person name="Facciotti M.T."/>
        </authorList>
    </citation>
    <scope>NUCLEOTIDE SEQUENCE [LARGE SCALE GENOMIC DNA]</scope>
    <source>
        <strain evidence="13 14">DSM 21995</strain>
    </source>
</reference>
<dbReference type="GO" id="GO:0005524">
    <property type="term" value="F:ATP binding"/>
    <property type="evidence" value="ECO:0007669"/>
    <property type="project" value="UniProtKB-KW"/>
</dbReference>
<keyword evidence="14" id="KW-1185">Reference proteome</keyword>
<dbReference type="PIRSF" id="PIRSF037307">
    <property type="entry name" value="Lhr-like_helic_prd"/>
    <property type="match status" value="1"/>
</dbReference>
<dbReference type="InterPro" id="IPR027417">
    <property type="entry name" value="P-loop_NTPase"/>
</dbReference>
<dbReference type="InterPro" id="IPR014001">
    <property type="entry name" value="Helicase_ATP-bd"/>
</dbReference>
<dbReference type="GO" id="GO:0003677">
    <property type="term" value="F:DNA binding"/>
    <property type="evidence" value="ECO:0007669"/>
    <property type="project" value="UniProtKB-KW"/>
</dbReference>
<keyword evidence="1" id="KW-0547">Nucleotide-binding</keyword>
<proteinExistence type="inferred from homology"/>
<comment type="similarity">
    <text evidence="9">Belongs to the Lhr helicase family. Lhr-Core subfamily.</text>
</comment>
<dbReference type="SMART" id="SM00487">
    <property type="entry name" value="DEXDc"/>
    <property type="match status" value="1"/>
</dbReference>
<sequence length="945" mass="103138">MSELTGGDSGAGDDAAEPSARTLLREALAGKDAPAVEFDPETVPLPDADVLARLSPPVRRWWVSQFAAYVGENGGLFTPPQRGAIPRVDDGENCLVAAPTGSGKTLAAFTAVLDDLFARERAGELENSVYCLYVSPLKSLANDIERNLEAPLDGIAAEMKTGEATDEGVAPDPGVRQAIRHGDTSEADRRAMLEETPHVLNTTPETLAILLNAPRFREKLRTVEYVVVDEIHALAGNKRGTHLSASLERLTEMADGSPTRIGCSATVEPLDEVADFLVGRERVAGAVGDAEGFAPRDCEVVDARFGREFDLQLRTPAADLIHTDESVVTDRFYDALHELIGDHENTLVFANSRSGAERTLRELRERFDYDESDSGCHHGSLGETQRARIEEGLKAGTLDVVTTSTSLELGIDMPHLDLVVQIGSPKSVAALLQRVGRAGHSPGETVEGRVFALDRDELVECAAMLARAEAGFVDGVSIPEGAADVAAQHVYGMAINRVRPDREVREVLRRAHPYRAFGDDEYERLMRYLTGDYEGLAERNVYPKVWRDANDPPDGEHHHEEHPVGETLVGKRGRLARVIYMTNVGTIPDSFGCDVVTRDGEPAGTLDEGFLDTLAPGDVFALGGERFAFRYRRGSKVYVDRTDERPTVPTWYAERLPLSADLAAEVLAFQADLLDRLERGGPPAVRAWLRELPIDGNSVRAITRTYDEQVAYAGVESVSTPSRLAVEEVLDRDAYKRRFHVHATHGRRFNEGLSRLVAAECAARTDAEPTVAVADRGFSLALPLNRKVDVAGILRELDPETVRDDLRAALGGTDLLQRYFRINATRSLMILKRYKGHEKSAAEQQVSAETLLSLAAGLDDFAVIEETYRELLDDRLDAPRIRAAAERIDAGDLAVVDRTVDSPTPLAFGLATLVDSDAVLAGDESATLREFHERVQTAIDDSQGP</sequence>
<comment type="caution">
    <text evidence="13">The sequence shown here is derived from an EMBL/GenBank/DDBJ whole genome shotgun (WGS) entry which is preliminary data.</text>
</comment>
<evidence type="ECO:0000259" key="12">
    <source>
        <dbReference type="PROSITE" id="PS51194"/>
    </source>
</evidence>
<dbReference type="GO" id="GO:0006281">
    <property type="term" value="P:DNA repair"/>
    <property type="evidence" value="ECO:0007669"/>
    <property type="project" value="UniProtKB-KW"/>
</dbReference>
<dbReference type="Pfam" id="PF08494">
    <property type="entry name" value="DEAD_assoc"/>
    <property type="match status" value="1"/>
</dbReference>
<dbReference type="InterPro" id="IPR011545">
    <property type="entry name" value="DEAD/DEAH_box_helicase_dom"/>
</dbReference>
<keyword evidence="6" id="KW-0238">DNA-binding</keyword>
<dbReference type="Gene3D" id="3.40.50.300">
    <property type="entry name" value="P-loop containing nucleotide triphosphate hydrolases"/>
    <property type="match status" value="2"/>
</dbReference>
<dbReference type="OrthoDB" id="372104at2157"/>
<gene>
    <name evidence="13" type="ORF">C469_02501</name>
</gene>
<dbReference type="PROSITE" id="PS51192">
    <property type="entry name" value="HELICASE_ATP_BIND_1"/>
    <property type="match status" value="1"/>
</dbReference>
<dbReference type="Pfam" id="PF00271">
    <property type="entry name" value="Helicase_C"/>
    <property type="match status" value="1"/>
</dbReference>
<dbReference type="AlphaFoldDB" id="M0P2D2"/>
<dbReference type="InterPro" id="IPR001650">
    <property type="entry name" value="Helicase_C-like"/>
</dbReference>
<dbReference type="PANTHER" id="PTHR47962:SF6">
    <property type="entry name" value="LARGE HELICASE-RELATED PROTEIN"/>
    <property type="match status" value="1"/>
</dbReference>
<name>M0P2D2_9EURY</name>
<dbReference type="SUPFAM" id="SSF52540">
    <property type="entry name" value="P-loop containing nucleoside triphosphate hydrolases"/>
    <property type="match status" value="1"/>
</dbReference>
<dbReference type="RefSeq" id="WP_008003561.1">
    <property type="nucleotide sequence ID" value="NZ_AOJG01000007.1"/>
</dbReference>
<keyword evidence="2" id="KW-0227">DNA damage</keyword>
<dbReference type="Pfam" id="PF00270">
    <property type="entry name" value="DEAD"/>
    <property type="match status" value="1"/>
</dbReference>
<evidence type="ECO:0000256" key="10">
    <source>
        <dbReference type="SAM" id="MobiDB-lite"/>
    </source>
</evidence>
<organism evidence="13 14">
    <name type="scientific">Halorubrum lipolyticum DSM 21995</name>
    <dbReference type="NCBI Taxonomy" id="1227482"/>
    <lineage>
        <taxon>Archaea</taxon>
        <taxon>Methanobacteriati</taxon>
        <taxon>Methanobacteriota</taxon>
        <taxon>Stenosarchaea group</taxon>
        <taxon>Halobacteria</taxon>
        <taxon>Halobacteriales</taxon>
        <taxon>Haloferacaceae</taxon>
        <taxon>Halorubrum</taxon>
    </lineage>
</organism>
<evidence type="ECO:0000256" key="1">
    <source>
        <dbReference type="ARBA" id="ARBA00022741"/>
    </source>
</evidence>
<dbReference type="Pfam" id="PF19306">
    <property type="entry name" value="WHD_Lhr"/>
    <property type="match status" value="1"/>
</dbReference>
<dbReference type="InterPro" id="IPR052511">
    <property type="entry name" value="ATP-dep_Helicase"/>
</dbReference>
<evidence type="ECO:0000256" key="4">
    <source>
        <dbReference type="ARBA" id="ARBA00022806"/>
    </source>
</evidence>
<dbReference type="GO" id="GO:0004386">
    <property type="term" value="F:helicase activity"/>
    <property type="evidence" value="ECO:0007669"/>
    <property type="project" value="UniProtKB-KW"/>
</dbReference>
<dbReference type="CDD" id="cd17922">
    <property type="entry name" value="DEXHc_LHR-like"/>
    <property type="match status" value="1"/>
</dbReference>
<evidence type="ECO:0000313" key="14">
    <source>
        <dbReference type="Proteomes" id="UP000011650"/>
    </source>
</evidence>
<dbReference type="InterPro" id="IPR045628">
    <property type="entry name" value="Lhr_WH_dom"/>
</dbReference>
<evidence type="ECO:0000256" key="2">
    <source>
        <dbReference type="ARBA" id="ARBA00022763"/>
    </source>
</evidence>
<dbReference type="PROSITE" id="PS51194">
    <property type="entry name" value="HELICASE_CTER"/>
    <property type="match status" value="1"/>
</dbReference>
<dbReference type="CDD" id="cd18796">
    <property type="entry name" value="SF2_C_LHR"/>
    <property type="match status" value="1"/>
</dbReference>
<dbReference type="STRING" id="1227482.C469_02501"/>
<accession>M0P2D2</accession>
<keyword evidence="4 13" id="KW-0347">Helicase</keyword>
<dbReference type="InterPro" id="IPR013701">
    <property type="entry name" value="Lhr-like_DEAD/DEAH_assoc"/>
</dbReference>
<evidence type="ECO:0000313" key="13">
    <source>
        <dbReference type="EMBL" id="EMA63689.1"/>
    </source>
</evidence>
<feature type="domain" description="Helicase C-terminal" evidence="12">
    <location>
        <begin position="328"/>
        <end position="486"/>
    </location>
</feature>
<evidence type="ECO:0000259" key="11">
    <source>
        <dbReference type="PROSITE" id="PS51192"/>
    </source>
</evidence>
<dbReference type="PATRIC" id="fig|1227482.3.peg.507"/>
<dbReference type="EMBL" id="AOJG01000007">
    <property type="protein sequence ID" value="EMA63689.1"/>
    <property type="molecule type" value="Genomic_DNA"/>
</dbReference>
<keyword evidence="8" id="KW-0413">Isomerase</keyword>
<keyword evidence="5" id="KW-0067">ATP-binding</keyword>
<dbReference type="SMART" id="SM00490">
    <property type="entry name" value="HELICc"/>
    <property type="match status" value="1"/>
</dbReference>
<feature type="domain" description="Helicase ATP-binding" evidence="11">
    <location>
        <begin position="85"/>
        <end position="285"/>
    </location>
</feature>
<evidence type="ECO:0000256" key="9">
    <source>
        <dbReference type="ARBA" id="ARBA00093467"/>
    </source>
</evidence>
<evidence type="ECO:0000256" key="3">
    <source>
        <dbReference type="ARBA" id="ARBA00022801"/>
    </source>
</evidence>
<evidence type="ECO:0000256" key="7">
    <source>
        <dbReference type="ARBA" id="ARBA00023204"/>
    </source>
</evidence>